<dbReference type="InterPro" id="IPR011047">
    <property type="entry name" value="Quinoprotein_ADH-like_sf"/>
</dbReference>
<feature type="signal peptide" evidence="7">
    <location>
        <begin position="1"/>
        <end position="30"/>
    </location>
</feature>
<evidence type="ECO:0000256" key="1">
    <source>
        <dbReference type="ARBA" id="ARBA00004561"/>
    </source>
</evidence>
<comment type="subcellular location">
    <subcellularLocation>
        <location evidence="1">Fimbrium</location>
    </subcellularLocation>
</comment>
<accession>A0A2Z2HD33</accession>
<evidence type="ECO:0000256" key="2">
    <source>
        <dbReference type="ARBA" id="ARBA00008387"/>
    </source>
</evidence>
<reference evidence="9 10" key="1">
    <citation type="journal article" date="2017" name="Int. J. Syst. Evol. Microbiol.">
        <title>Kushneria konosiri sp. nov., isolated from the Korean salt-fermented seafood Daemi-jeot.</title>
        <authorList>
            <person name="Yun J.H."/>
            <person name="Park S.K."/>
            <person name="Lee J.Y."/>
            <person name="Jung M.J."/>
            <person name="Bae J.W."/>
        </authorList>
    </citation>
    <scope>NUCLEOTIDE SEQUENCE [LARGE SCALE GENOMIC DNA]</scope>
    <source>
        <strain evidence="9 10">X49</strain>
    </source>
</reference>
<feature type="domain" description="VWFA" evidence="8">
    <location>
        <begin position="50"/>
        <end position="319"/>
    </location>
</feature>
<evidence type="ECO:0000313" key="9">
    <source>
        <dbReference type="EMBL" id="ARS53107.1"/>
    </source>
</evidence>
<evidence type="ECO:0000256" key="7">
    <source>
        <dbReference type="SAM" id="SignalP"/>
    </source>
</evidence>
<evidence type="ECO:0000313" key="10">
    <source>
        <dbReference type="Proteomes" id="UP000250025"/>
    </source>
</evidence>
<keyword evidence="10" id="KW-1185">Reference proteome</keyword>
<evidence type="ECO:0000256" key="6">
    <source>
        <dbReference type="ARBA" id="ARBA00023263"/>
    </source>
</evidence>
<comment type="similarity">
    <text evidence="2">Belongs to the PilY1 family.</text>
</comment>
<protein>
    <recommendedName>
        <fullName evidence="8">VWFA domain-containing protein</fullName>
    </recommendedName>
</protein>
<dbReference type="OrthoDB" id="7156875at2"/>
<dbReference type="Proteomes" id="UP000250025">
    <property type="component" value="Chromosome"/>
</dbReference>
<evidence type="ECO:0000256" key="5">
    <source>
        <dbReference type="ARBA" id="ARBA00022837"/>
    </source>
</evidence>
<dbReference type="PROSITE" id="PS51257">
    <property type="entry name" value="PROKAR_LIPOPROTEIN"/>
    <property type="match status" value="1"/>
</dbReference>
<dbReference type="GO" id="GO:0009289">
    <property type="term" value="C:pilus"/>
    <property type="evidence" value="ECO:0007669"/>
    <property type="project" value="UniProtKB-SubCell"/>
</dbReference>
<dbReference type="EMBL" id="CP021323">
    <property type="protein sequence ID" value="ARS53107.1"/>
    <property type="molecule type" value="Genomic_DNA"/>
</dbReference>
<feature type="chain" id="PRO_5016336551" description="VWFA domain-containing protein" evidence="7">
    <location>
        <begin position="31"/>
        <end position="1007"/>
    </location>
</feature>
<dbReference type="Gene3D" id="3.40.50.410">
    <property type="entry name" value="von Willebrand factor, type A domain"/>
    <property type="match status" value="1"/>
</dbReference>
<dbReference type="SUPFAM" id="SSF50998">
    <property type="entry name" value="Quinoprotein alcohol dehydrogenase-like"/>
    <property type="match status" value="1"/>
</dbReference>
<keyword evidence="3" id="KW-1029">Fimbrium biogenesis</keyword>
<dbReference type="AlphaFoldDB" id="A0A2Z2HD33"/>
<gene>
    <name evidence="9" type="ORF">B9G99_09610</name>
</gene>
<dbReference type="GO" id="GO:0046872">
    <property type="term" value="F:metal ion binding"/>
    <property type="evidence" value="ECO:0007669"/>
    <property type="project" value="UniProtKB-KW"/>
</dbReference>
<organism evidence="9 10">
    <name type="scientific">Kushneria konosiri</name>
    <dbReference type="NCBI Taxonomy" id="698828"/>
    <lineage>
        <taxon>Bacteria</taxon>
        <taxon>Pseudomonadati</taxon>
        <taxon>Pseudomonadota</taxon>
        <taxon>Gammaproteobacteria</taxon>
        <taxon>Oceanospirillales</taxon>
        <taxon>Halomonadaceae</taxon>
        <taxon>Kushneria</taxon>
    </lineage>
</organism>
<sequence>MSIGSFKCQVHWWVLMALVTCLAVSCVARADDVDIYLPAYQASGGGGQPQVMLIIDTSASMQTAVGSSTKSRLQVTKEIISGLVSKHPGINFSLSVFNDNGAYCNDSTCNIIQERYHGGRIVRSFTREARQSGSERLTLLDTISALQANTSTPLCETMAEVYRYIIGQDVVYGKDSGGVSPMRDSSAEDGNGYYHRPLRACENVYVIYMTDGVPQWDTNANAGIRQLTGQTCNLYNAVDPVDSTKESRQENCLPQLTRFMAERDLASNLSGPQHAYTFTIGFTTRQQLLQDAARPPPGISQGYYEASDRDGLDLAFSRILGSIIENETQTQRFSTVANIEGTENLGLVYAPGFLPRGYVPWTGNLKKFAVEASQSVNPVQRDLWSRGVSEIAAPGAVEQGGAGARLREQVLLGRNLYTDLGKSASFGLLARPGVDQTLDGDGIDAKALGVLNQAGYTPRQLADWVYGRDVTGESETDIRPWVMGDIVHSQPLAINYGCADGRSSCSVSDQRVRIFVGTNEGVLHAIDDVDGSERWAFWPRETAAIAVYRMLNTRPEYPWPDGAGGQQYLSQSTHYGIDGSPGAWLVYDRRSDADGQLHVKLEKAVLAFGFGRGGRGYYGLNVIEPDAPKMAWRTGAADWGQSWSTPVVATLADGRAVFLVGMGYDITAGTQADRGPARFGAGMAVIDAQSGVIVASLKGPKDSVPATMTPVDRDFDGAVDGAFFGDMGGNVWFADLQLGNDGLGRNRTTSDWQLYQVASLGRHDQAGIDRAFFNRANLVRTYLDQKPVDLLMLGSGNRANPLEADSQDAFYILDVSRWLDGSLKDPVPGILNNNALIEVLSQDSTYTLRAPVDQKGFLDVNAFHGWRLMLPAGAKVLSDASTIAGKTLFTTYQPEVPANMCMAARGASTLYGFSLPVWHDDGHQHEQREATVRSAKMGNYLQETPDLLIEGLRTRVLDSGRAQLVAEVLSDGDVPNTEEDNGCGQYDAEDETFRECLVAAPLWWYQQ</sequence>
<keyword evidence="6" id="KW-0281">Fimbrium</keyword>
<keyword evidence="4" id="KW-0479">Metal-binding</keyword>
<dbReference type="RefSeq" id="WP_086621967.1">
    <property type="nucleotide sequence ID" value="NZ_CP021323.1"/>
</dbReference>
<keyword evidence="7" id="KW-0732">Signal</keyword>
<dbReference type="KEGG" id="kus:B9G99_09610"/>
<dbReference type="InterPro" id="IPR008707">
    <property type="entry name" value="B-propeller_PilY1"/>
</dbReference>
<proteinExistence type="inferred from homology"/>
<dbReference type="InterPro" id="IPR002035">
    <property type="entry name" value="VWF_A"/>
</dbReference>
<name>A0A2Z2HD33_9GAMM</name>
<dbReference type="Pfam" id="PF05567">
    <property type="entry name" value="T4P_PilY1"/>
    <property type="match status" value="1"/>
</dbReference>
<evidence type="ECO:0000256" key="3">
    <source>
        <dbReference type="ARBA" id="ARBA00022558"/>
    </source>
</evidence>
<evidence type="ECO:0000256" key="4">
    <source>
        <dbReference type="ARBA" id="ARBA00022723"/>
    </source>
</evidence>
<dbReference type="SUPFAM" id="SSF53300">
    <property type="entry name" value="vWA-like"/>
    <property type="match status" value="1"/>
</dbReference>
<keyword evidence="5" id="KW-0106">Calcium</keyword>
<dbReference type="InterPro" id="IPR036465">
    <property type="entry name" value="vWFA_dom_sf"/>
</dbReference>
<dbReference type="PROSITE" id="PS50234">
    <property type="entry name" value="VWFA"/>
    <property type="match status" value="1"/>
</dbReference>
<evidence type="ECO:0000259" key="8">
    <source>
        <dbReference type="PROSITE" id="PS50234"/>
    </source>
</evidence>